<keyword evidence="2" id="KW-1185">Reference proteome</keyword>
<protein>
    <submittedName>
        <fullName evidence="1">Uncharacterized protein</fullName>
    </submittedName>
</protein>
<dbReference type="InterPro" id="IPR043148">
    <property type="entry name" value="TagF_C"/>
</dbReference>
<sequence length="336" mass="35826">MPQVLAELGACVLPWEQATRHRFDLAVAAAYGGLHELHAPIVVMAHGAGRGKRSRPRRAGGPVLADPVVYGLDGARLTRDGRVLASALILAHEDEREVLSRQCPEALDVAVLAGDPCFDRLVVSLPLRQRYRDAMGLGGAHRLVVVSSTWGGDGLFGGTPDLLPRLLDQLPAGFRVAALLHPAVWGAHGRRQVSAWLRDCRDAGLLLLDPTADWRGLVIAADCLIGDHGSVTVYAAAIGRPLLYVGGRRAATAPGSAHELVAAAAARLDPGRALLPQVRAARPLDAPAVAAALTSRPGQAGPQIRRTMYRLLRLRVPGRHRRPEPVPAPRFLGPDR</sequence>
<dbReference type="Gene3D" id="3.40.50.12580">
    <property type="match status" value="1"/>
</dbReference>
<evidence type="ECO:0000313" key="1">
    <source>
        <dbReference type="EMBL" id="UWP81378.1"/>
    </source>
</evidence>
<proteinExistence type="predicted"/>
<dbReference type="RefSeq" id="WP_259859142.1">
    <property type="nucleotide sequence ID" value="NZ_BAAAST010000002.1"/>
</dbReference>
<evidence type="ECO:0000313" key="2">
    <source>
        <dbReference type="Proteomes" id="UP001059617"/>
    </source>
</evidence>
<organism evidence="1 2">
    <name type="scientific">Dactylosporangium fulvum</name>
    <dbReference type="NCBI Taxonomy" id="53359"/>
    <lineage>
        <taxon>Bacteria</taxon>
        <taxon>Bacillati</taxon>
        <taxon>Actinomycetota</taxon>
        <taxon>Actinomycetes</taxon>
        <taxon>Micromonosporales</taxon>
        <taxon>Micromonosporaceae</taxon>
        <taxon>Dactylosporangium</taxon>
    </lineage>
</organism>
<gene>
    <name evidence="1" type="ORF">Dfulv_40680</name>
</gene>
<dbReference type="Proteomes" id="UP001059617">
    <property type="component" value="Chromosome"/>
</dbReference>
<dbReference type="EMBL" id="CP073720">
    <property type="protein sequence ID" value="UWP81378.1"/>
    <property type="molecule type" value="Genomic_DNA"/>
</dbReference>
<reference evidence="1" key="2">
    <citation type="submission" date="2022-09" db="EMBL/GenBank/DDBJ databases">
        <title>Biosynthetic gene clusters of Dactylosporangioum fulvum.</title>
        <authorList>
            <person name="Caradec T."/>
        </authorList>
    </citation>
    <scope>NUCLEOTIDE SEQUENCE</scope>
    <source>
        <strain evidence="1">NRRL B-16292</strain>
    </source>
</reference>
<name>A0ABY5VUF7_9ACTN</name>
<dbReference type="SUPFAM" id="SSF53756">
    <property type="entry name" value="UDP-Glycosyltransferase/glycogen phosphorylase"/>
    <property type="match status" value="1"/>
</dbReference>
<reference evidence="1" key="1">
    <citation type="submission" date="2021-04" db="EMBL/GenBank/DDBJ databases">
        <authorList>
            <person name="Hartkoorn R.C."/>
            <person name="Beaudoing E."/>
            <person name="Hot D."/>
        </authorList>
    </citation>
    <scope>NUCLEOTIDE SEQUENCE</scope>
    <source>
        <strain evidence="1">NRRL B-16292</strain>
    </source>
</reference>
<accession>A0ABY5VUF7</accession>